<dbReference type="AlphaFoldDB" id="A0A5C1AH03"/>
<organism evidence="2 3">
    <name type="scientific">Limnoglobus roseus</name>
    <dbReference type="NCBI Taxonomy" id="2598579"/>
    <lineage>
        <taxon>Bacteria</taxon>
        <taxon>Pseudomonadati</taxon>
        <taxon>Planctomycetota</taxon>
        <taxon>Planctomycetia</taxon>
        <taxon>Gemmatales</taxon>
        <taxon>Gemmataceae</taxon>
        <taxon>Limnoglobus</taxon>
    </lineage>
</organism>
<evidence type="ECO:0000313" key="3">
    <source>
        <dbReference type="Proteomes" id="UP000324974"/>
    </source>
</evidence>
<dbReference type="OrthoDB" id="8198236at2"/>
<keyword evidence="3" id="KW-1185">Reference proteome</keyword>
<protein>
    <submittedName>
        <fullName evidence="2">VCBS repeat-containing protein</fullName>
    </submittedName>
</protein>
<keyword evidence="1" id="KW-0732">Signal</keyword>
<sequence>MSERSNQSDRWAVVELEDRTTPSITLRVDYTYDTNNFFTPDRRVAIERVAAEVGSHLQDTLAAIVPSGGNTWQASFFNTITNRTVTLNNPTVAANEIIVYVAGGPIGSSELGVASGGSYQAEGGRTWLNNVKARGQAGALGNTPTDISPWGGFIAFDSGTPWDFTTDAPGFNVFDFDSVARHEMLHVIGFGLGDYAFDRYIVNGAFTGPNAVAAYGQAVPMAAGDDGHWASGVTVGDQVAIMVPSIPAGVIRQITPLDYAALADIGWQVSEPVSPPPVVVVPPPPPPPPPPPAPPVVPPPPATVNAVVRFAVGSGEGVASTVSAVNSNGEPVWTLTPFGDSTGGVRTASGDFDKDGVKDVVVGTGPGVPTQVRIFSGETQKELFSISPFEAAFTGGVYVTVGDINGDGVPELVITPDEGGGPRARVFDGATFNLIDDFFGIDDPNFRGGARAAVGDLNGDGHGDLLVAAGFGGGPRVAGYDGTTLGTTQRQKLFGDFFAFEQTLRNGVFLAAGDFNNDGQADLVAGGGPGGGPRVLILNGSSLLRNSIRTLSNFFAGDTSGRGGVRVTTDDVNGDGRPDLITGSGSGDGSRVTVYNGTAVGLPFPSTLFDGDFYPGFSGGVFVG</sequence>
<dbReference type="SUPFAM" id="SSF55486">
    <property type="entry name" value="Metalloproteases ('zincins'), catalytic domain"/>
    <property type="match status" value="1"/>
</dbReference>
<evidence type="ECO:0000256" key="1">
    <source>
        <dbReference type="ARBA" id="ARBA00022729"/>
    </source>
</evidence>
<dbReference type="PANTHER" id="PTHR44103">
    <property type="entry name" value="PROPROTEIN CONVERTASE P"/>
    <property type="match status" value="1"/>
</dbReference>
<dbReference type="SUPFAM" id="SSF69318">
    <property type="entry name" value="Integrin alpha N-terminal domain"/>
    <property type="match status" value="1"/>
</dbReference>
<dbReference type="Pfam" id="PF13517">
    <property type="entry name" value="FG-GAP_3"/>
    <property type="match status" value="2"/>
</dbReference>
<reference evidence="3" key="1">
    <citation type="submission" date="2019-08" db="EMBL/GenBank/DDBJ databases">
        <title>Limnoglobus roseus gen. nov., sp. nov., a novel freshwater planctomycete with a giant genome from the family Gemmataceae.</title>
        <authorList>
            <person name="Kulichevskaya I.S."/>
            <person name="Naumoff D.G."/>
            <person name="Miroshnikov K."/>
            <person name="Ivanova A."/>
            <person name="Philippov D.A."/>
            <person name="Hakobyan A."/>
            <person name="Rijpstra I.C."/>
            <person name="Sinninghe Damste J.S."/>
            <person name="Liesack W."/>
            <person name="Dedysh S.N."/>
        </authorList>
    </citation>
    <scope>NUCLEOTIDE SEQUENCE [LARGE SCALE GENOMIC DNA]</scope>
    <source>
        <strain evidence="3">PX52</strain>
    </source>
</reference>
<dbReference type="KEGG" id="lrs:PX52LOC_04249"/>
<dbReference type="Proteomes" id="UP000324974">
    <property type="component" value="Chromosome"/>
</dbReference>
<evidence type="ECO:0000313" key="2">
    <source>
        <dbReference type="EMBL" id="QEL17266.1"/>
    </source>
</evidence>
<accession>A0A5C1AH03</accession>
<dbReference type="InterPro" id="IPR013517">
    <property type="entry name" value="FG-GAP"/>
</dbReference>
<gene>
    <name evidence="2" type="ORF">PX52LOC_04249</name>
</gene>
<dbReference type="InterPro" id="IPR028994">
    <property type="entry name" value="Integrin_alpha_N"/>
</dbReference>
<dbReference type="RefSeq" id="WP_149111899.1">
    <property type="nucleotide sequence ID" value="NZ_CP042425.1"/>
</dbReference>
<dbReference type="PANTHER" id="PTHR44103:SF1">
    <property type="entry name" value="PROPROTEIN CONVERTASE P"/>
    <property type="match status" value="1"/>
</dbReference>
<dbReference type="Gene3D" id="2.130.10.130">
    <property type="entry name" value="Integrin alpha, N-terminal"/>
    <property type="match status" value="2"/>
</dbReference>
<dbReference type="EMBL" id="CP042425">
    <property type="protein sequence ID" value="QEL17266.1"/>
    <property type="molecule type" value="Genomic_DNA"/>
</dbReference>
<proteinExistence type="predicted"/>
<name>A0A5C1AH03_9BACT</name>